<accession>A0A2N5JCG4</accession>
<dbReference type="Gene3D" id="1.10.357.10">
    <property type="entry name" value="Tetracycline Repressor, domain 2"/>
    <property type="match status" value="1"/>
</dbReference>
<proteinExistence type="predicted"/>
<dbReference type="InterPro" id="IPR036271">
    <property type="entry name" value="Tet_transcr_reg_TetR-rel_C_sf"/>
</dbReference>
<organism evidence="7 8">
    <name type="scientific">Bifidobacterium margollesii</name>
    <dbReference type="NCBI Taxonomy" id="2020964"/>
    <lineage>
        <taxon>Bacteria</taxon>
        <taxon>Bacillati</taxon>
        <taxon>Actinomycetota</taxon>
        <taxon>Actinomycetes</taxon>
        <taxon>Bifidobacteriales</taxon>
        <taxon>Bifidobacteriaceae</taxon>
        <taxon>Bifidobacterium</taxon>
    </lineage>
</organism>
<evidence type="ECO:0000313" key="8">
    <source>
        <dbReference type="Proteomes" id="UP000235050"/>
    </source>
</evidence>
<dbReference type="InterPro" id="IPR009057">
    <property type="entry name" value="Homeodomain-like_sf"/>
</dbReference>
<gene>
    <name evidence="7" type="ORF">Uis1B_0284</name>
</gene>
<sequence>MTVDWLDWEIVNIDMDSSDQTSSAVPRPQGLSDFRQSGTAGGRSSATGGTRMRLTANERQQQILREATTIIGQQGFWGFTVRQVAEACGLTEPAVLYHFKNKEALMVAVLIRRDEVDLGGMAANLGIDQEDLWRNPVSFGLRELCEAAVAGNVKQPEIVRLYAVMQAESLNAAHPAYAYFNNREQWATDLFTRAAIHDGYDEPERVAKIFFSEMDGLQLHWLRDLEHFDLMKEWRLFVERFRS</sequence>
<dbReference type="OrthoDB" id="7505659at2"/>
<dbReference type="InterPro" id="IPR001647">
    <property type="entry name" value="HTH_TetR"/>
</dbReference>
<evidence type="ECO:0000259" key="6">
    <source>
        <dbReference type="PROSITE" id="PS50977"/>
    </source>
</evidence>
<protein>
    <submittedName>
        <fullName evidence="7">TetR family transcriptional regulator</fullName>
    </submittedName>
</protein>
<keyword evidence="1" id="KW-0805">Transcription regulation</keyword>
<reference evidence="7 8" key="1">
    <citation type="submission" date="2017-07" db="EMBL/GenBank/DDBJ databases">
        <title>Bifidobacterium novel species.</title>
        <authorList>
            <person name="Lugli G.A."/>
            <person name="Milani C."/>
            <person name="Duranti S."/>
            <person name="Mangifesta M."/>
        </authorList>
    </citation>
    <scope>NUCLEOTIDE SEQUENCE [LARGE SCALE GENOMIC DNA]</scope>
    <source>
        <strain evidence="8">Uis1B</strain>
    </source>
</reference>
<evidence type="ECO:0000256" key="3">
    <source>
        <dbReference type="ARBA" id="ARBA00023163"/>
    </source>
</evidence>
<feature type="compositionally biased region" description="Low complexity" evidence="5">
    <location>
        <begin position="42"/>
        <end position="51"/>
    </location>
</feature>
<dbReference type="PANTHER" id="PTHR30055:SF234">
    <property type="entry name" value="HTH-TYPE TRANSCRIPTIONAL REGULATOR BETI"/>
    <property type="match status" value="1"/>
</dbReference>
<keyword evidence="2 4" id="KW-0238">DNA-binding</keyword>
<name>A0A2N5JCG4_9BIFI</name>
<dbReference type="PANTHER" id="PTHR30055">
    <property type="entry name" value="HTH-TYPE TRANSCRIPTIONAL REGULATOR RUTR"/>
    <property type="match status" value="1"/>
</dbReference>
<dbReference type="GO" id="GO:0003700">
    <property type="term" value="F:DNA-binding transcription factor activity"/>
    <property type="evidence" value="ECO:0007669"/>
    <property type="project" value="TreeGrafter"/>
</dbReference>
<keyword evidence="3" id="KW-0804">Transcription</keyword>
<dbReference type="Proteomes" id="UP000235050">
    <property type="component" value="Unassembled WGS sequence"/>
</dbReference>
<dbReference type="InterPro" id="IPR050109">
    <property type="entry name" value="HTH-type_TetR-like_transc_reg"/>
</dbReference>
<evidence type="ECO:0000256" key="2">
    <source>
        <dbReference type="ARBA" id="ARBA00023125"/>
    </source>
</evidence>
<evidence type="ECO:0000256" key="5">
    <source>
        <dbReference type="SAM" id="MobiDB-lite"/>
    </source>
</evidence>
<feature type="DNA-binding region" description="H-T-H motif" evidence="4">
    <location>
        <begin position="80"/>
        <end position="99"/>
    </location>
</feature>
<dbReference type="GO" id="GO:0000976">
    <property type="term" value="F:transcription cis-regulatory region binding"/>
    <property type="evidence" value="ECO:0007669"/>
    <property type="project" value="TreeGrafter"/>
</dbReference>
<evidence type="ECO:0000256" key="1">
    <source>
        <dbReference type="ARBA" id="ARBA00023015"/>
    </source>
</evidence>
<dbReference type="SUPFAM" id="SSF46689">
    <property type="entry name" value="Homeodomain-like"/>
    <property type="match status" value="1"/>
</dbReference>
<comment type="caution">
    <text evidence="7">The sequence shown here is derived from an EMBL/GenBank/DDBJ whole genome shotgun (WGS) entry which is preliminary data.</text>
</comment>
<evidence type="ECO:0000313" key="7">
    <source>
        <dbReference type="EMBL" id="PLS31906.1"/>
    </source>
</evidence>
<dbReference type="EMBL" id="NMWU01000004">
    <property type="protein sequence ID" value="PLS31906.1"/>
    <property type="molecule type" value="Genomic_DNA"/>
</dbReference>
<feature type="domain" description="HTH tetR-type" evidence="6">
    <location>
        <begin position="57"/>
        <end position="117"/>
    </location>
</feature>
<keyword evidence="8" id="KW-1185">Reference proteome</keyword>
<dbReference type="SUPFAM" id="SSF48498">
    <property type="entry name" value="Tetracyclin repressor-like, C-terminal domain"/>
    <property type="match status" value="1"/>
</dbReference>
<feature type="region of interest" description="Disordered" evidence="5">
    <location>
        <begin position="17"/>
        <end position="52"/>
    </location>
</feature>
<dbReference type="PROSITE" id="PS50977">
    <property type="entry name" value="HTH_TETR_2"/>
    <property type="match status" value="1"/>
</dbReference>
<dbReference type="Pfam" id="PF00440">
    <property type="entry name" value="TetR_N"/>
    <property type="match status" value="1"/>
</dbReference>
<dbReference type="PRINTS" id="PR00455">
    <property type="entry name" value="HTHTETR"/>
</dbReference>
<dbReference type="AlphaFoldDB" id="A0A2N5JCG4"/>
<evidence type="ECO:0000256" key="4">
    <source>
        <dbReference type="PROSITE-ProRule" id="PRU00335"/>
    </source>
</evidence>